<evidence type="ECO:0000259" key="1">
    <source>
        <dbReference type="Pfam" id="PF00583"/>
    </source>
</evidence>
<proteinExistence type="predicted"/>
<dbReference type="CDD" id="cd04301">
    <property type="entry name" value="NAT_SF"/>
    <property type="match status" value="1"/>
</dbReference>
<accession>A0A367R3I3</accession>
<comment type="caution">
    <text evidence="2">The sequence shown here is derived from an EMBL/GenBank/DDBJ whole genome shotgun (WGS) entry which is preliminary data.</text>
</comment>
<evidence type="ECO:0000313" key="2">
    <source>
        <dbReference type="EMBL" id="RCJ30511.1"/>
    </source>
</evidence>
<dbReference type="SUPFAM" id="SSF55729">
    <property type="entry name" value="Acyl-CoA N-acyltransferases (Nat)"/>
    <property type="match status" value="1"/>
</dbReference>
<dbReference type="GO" id="GO:0016747">
    <property type="term" value="F:acyltransferase activity, transferring groups other than amino-acyl groups"/>
    <property type="evidence" value="ECO:0007669"/>
    <property type="project" value="InterPro"/>
</dbReference>
<gene>
    <name evidence="2" type="ORF">A6769_33165</name>
</gene>
<protein>
    <recommendedName>
        <fullName evidence="1">N-acetyltransferase domain-containing protein</fullName>
    </recommendedName>
</protein>
<organism evidence="2 3">
    <name type="scientific">Nostoc punctiforme NIES-2108</name>
    <dbReference type="NCBI Taxonomy" id="1356359"/>
    <lineage>
        <taxon>Bacteria</taxon>
        <taxon>Bacillati</taxon>
        <taxon>Cyanobacteriota</taxon>
        <taxon>Cyanophyceae</taxon>
        <taxon>Nostocales</taxon>
        <taxon>Nostocaceae</taxon>
        <taxon>Nostoc</taxon>
    </lineage>
</organism>
<dbReference type="InterPro" id="IPR016181">
    <property type="entry name" value="Acyl_CoA_acyltransferase"/>
</dbReference>
<dbReference type="InterPro" id="IPR000182">
    <property type="entry name" value="GNAT_dom"/>
</dbReference>
<dbReference type="AlphaFoldDB" id="A0A367R3I3"/>
<dbReference type="EMBL" id="LXQE01000186">
    <property type="protein sequence ID" value="RCJ30511.1"/>
    <property type="molecule type" value="Genomic_DNA"/>
</dbReference>
<feature type="domain" description="N-acetyltransferase" evidence="1">
    <location>
        <begin position="99"/>
        <end position="149"/>
    </location>
</feature>
<dbReference type="Gene3D" id="3.40.630.30">
    <property type="match status" value="1"/>
</dbReference>
<sequence length="171" mass="20475">MSYKIEDNCIIETINQIFDKEGLEYYLKVYHFYNEQQEYQSIQLHLSRCQRETRIGHAYCTFNSPEDMVLADIIINEELKFLSLSDKFFKLTHWNEPTDYRRKGLGTYLLKYIIDLAKSKNVKIINGFLSFKDIDANPNLIHWYEKYGFKLESPPPKEIEYSKYQVCLNLD</sequence>
<dbReference type="Pfam" id="PF00583">
    <property type="entry name" value="Acetyltransf_1"/>
    <property type="match status" value="1"/>
</dbReference>
<evidence type="ECO:0000313" key="3">
    <source>
        <dbReference type="Proteomes" id="UP000252085"/>
    </source>
</evidence>
<name>A0A367R3I3_NOSPU</name>
<reference evidence="2 3" key="1">
    <citation type="submission" date="2016-04" db="EMBL/GenBank/DDBJ databases">
        <authorList>
            <person name="Evans L.H."/>
            <person name="Alamgir A."/>
            <person name="Owens N."/>
            <person name="Weber N.D."/>
            <person name="Virtaneva K."/>
            <person name="Barbian K."/>
            <person name="Babar A."/>
            <person name="Rosenke K."/>
        </authorList>
    </citation>
    <scope>NUCLEOTIDE SEQUENCE [LARGE SCALE GENOMIC DNA]</scope>
    <source>
        <strain evidence="2">NIES-2108</strain>
    </source>
</reference>
<dbReference type="Proteomes" id="UP000252085">
    <property type="component" value="Unassembled WGS sequence"/>
</dbReference>